<keyword evidence="1" id="KW-0472">Membrane</keyword>
<sequence length="108" mass="11912">MLVELADRFLAGFTFMDWMVLLMASIVGALVMTRWSQLTAIALIAYGADLAFRFAGLFLSAGDVPMNFAAGLAMARLDDHGLAAALRPFLFFALIAFLFGLRRRYAKK</sequence>
<dbReference type="EMBL" id="SRXV01000003">
    <property type="protein sequence ID" value="TGY91998.1"/>
    <property type="molecule type" value="Genomic_DNA"/>
</dbReference>
<dbReference type="OrthoDB" id="7631212at2"/>
<organism evidence="2 3">
    <name type="scientific">Marinicauda pacifica</name>
    <dbReference type="NCBI Taxonomy" id="1133559"/>
    <lineage>
        <taxon>Bacteria</taxon>
        <taxon>Pseudomonadati</taxon>
        <taxon>Pseudomonadota</taxon>
        <taxon>Alphaproteobacteria</taxon>
        <taxon>Maricaulales</taxon>
        <taxon>Maricaulaceae</taxon>
        <taxon>Marinicauda</taxon>
    </lineage>
</organism>
<evidence type="ECO:0000313" key="3">
    <source>
        <dbReference type="Proteomes" id="UP000305451"/>
    </source>
</evidence>
<accession>A0A4S2H8U4</accession>
<feature type="transmembrane region" description="Helical" evidence="1">
    <location>
        <begin position="81"/>
        <end position="101"/>
    </location>
</feature>
<evidence type="ECO:0000256" key="1">
    <source>
        <dbReference type="SAM" id="Phobius"/>
    </source>
</evidence>
<evidence type="ECO:0000313" key="2">
    <source>
        <dbReference type="EMBL" id="TGY91998.1"/>
    </source>
</evidence>
<gene>
    <name evidence="2" type="ORF">E5162_10005</name>
</gene>
<dbReference type="AlphaFoldDB" id="A0A4S2H8U4"/>
<protein>
    <submittedName>
        <fullName evidence="2">Uncharacterized protein</fullName>
    </submittedName>
</protein>
<comment type="caution">
    <text evidence="2">The sequence shown here is derived from an EMBL/GenBank/DDBJ whole genome shotgun (WGS) entry which is preliminary data.</text>
</comment>
<proteinExistence type="predicted"/>
<dbReference type="Proteomes" id="UP000305451">
    <property type="component" value="Unassembled WGS sequence"/>
</dbReference>
<keyword evidence="1" id="KW-1133">Transmembrane helix</keyword>
<feature type="transmembrane region" description="Helical" evidence="1">
    <location>
        <begin position="12"/>
        <end position="31"/>
    </location>
</feature>
<keyword evidence="3" id="KW-1185">Reference proteome</keyword>
<name>A0A4S2H8U4_9PROT</name>
<dbReference type="RefSeq" id="WP_135945130.1">
    <property type="nucleotide sequence ID" value="NZ_BMEI01000003.1"/>
</dbReference>
<keyword evidence="1" id="KW-0812">Transmembrane</keyword>
<feature type="transmembrane region" description="Helical" evidence="1">
    <location>
        <begin position="38"/>
        <end position="61"/>
    </location>
</feature>
<reference evidence="2 3" key="1">
    <citation type="journal article" date="2013" name="Int. J. Syst. Evol. Microbiol.">
        <title>Marinicauda pacifica gen. nov., sp. nov., a prosthecate alphaproteobacterium of the family Hyphomonadaceae isolated from deep seawater.</title>
        <authorList>
            <person name="Zhang X.Y."/>
            <person name="Li G.W."/>
            <person name="Wang C.S."/>
            <person name="Zhang Y.J."/>
            <person name="Xu X.W."/>
            <person name="Li H."/>
            <person name="Liu A."/>
            <person name="Liu C."/>
            <person name="Xie B.B."/>
            <person name="Qin Q.L."/>
            <person name="Xu Z."/>
            <person name="Chen X.L."/>
            <person name="Zhou B.C."/>
            <person name="Zhang Y.Z."/>
        </authorList>
    </citation>
    <scope>NUCLEOTIDE SEQUENCE [LARGE SCALE GENOMIC DNA]</scope>
    <source>
        <strain evidence="2 3">P-1 km-3</strain>
    </source>
</reference>